<protein>
    <submittedName>
        <fullName evidence="3">IbpA Molecular chaperone (Small heat shock protein)</fullName>
    </submittedName>
</protein>
<dbReference type="Gene3D" id="2.60.40.790">
    <property type="match status" value="1"/>
</dbReference>
<gene>
    <name evidence="3" type="ORF">UFOVP132_215</name>
</gene>
<proteinExistence type="predicted"/>
<dbReference type="SUPFAM" id="SSF49764">
    <property type="entry name" value="HSP20-like chaperones"/>
    <property type="match status" value="1"/>
</dbReference>
<organism evidence="3">
    <name type="scientific">uncultured Caudovirales phage</name>
    <dbReference type="NCBI Taxonomy" id="2100421"/>
    <lineage>
        <taxon>Viruses</taxon>
        <taxon>Duplodnaviria</taxon>
        <taxon>Heunggongvirae</taxon>
        <taxon>Uroviricota</taxon>
        <taxon>Caudoviricetes</taxon>
        <taxon>Peduoviridae</taxon>
        <taxon>Maltschvirus</taxon>
        <taxon>Maltschvirus maltsch</taxon>
    </lineage>
</organism>
<dbReference type="PANTHER" id="PTHR47062:SF1">
    <property type="entry name" value="SMALL HEAT SHOCK PROTEIN IBPA"/>
    <property type="match status" value="1"/>
</dbReference>
<keyword evidence="3" id="KW-0346">Stress response</keyword>
<feature type="domain" description="SHSP" evidence="2">
    <location>
        <begin position="42"/>
        <end position="154"/>
    </location>
</feature>
<feature type="region of interest" description="Disordered" evidence="1">
    <location>
        <begin position="146"/>
        <end position="168"/>
    </location>
</feature>
<dbReference type="InterPro" id="IPR002068">
    <property type="entry name" value="A-crystallin/Hsp20_dom"/>
</dbReference>
<evidence type="ECO:0000259" key="2">
    <source>
        <dbReference type="PROSITE" id="PS01031"/>
    </source>
</evidence>
<dbReference type="PANTHER" id="PTHR47062">
    <property type="match status" value="1"/>
</dbReference>
<dbReference type="InterPro" id="IPR008978">
    <property type="entry name" value="HSP20-like_chaperone"/>
</dbReference>
<dbReference type="PROSITE" id="PS01031">
    <property type="entry name" value="SHSP"/>
    <property type="match status" value="1"/>
</dbReference>
<reference evidence="3" key="1">
    <citation type="submission" date="2020-04" db="EMBL/GenBank/DDBJ databases">
        <authorList>
            <person name="Chiriac C."/>
            <person name="Salcher M."/>
            <person name="Ghai R."/>
            <person name="Kavagutti S V."/>
        </authorList>
    </citation>
    <scope>NUCLEOTIDE SEQUENCE</scope>
</reference>
<evidence type="ECO:0000313" key="3">
    <source>
        <dbReference type="EMBL" id="CAB4131696.1"/>
    </source>
</evidence>
<dbReference type="Pfam" id="PF00011">
    <property type="entry name" value="HSP20"/>
    <property type="match status" value="1"/>
</dbReference>
<evidence type="ECO:0000256" key="1">
    <source>
        <dbReference type="SAM" id="MobiDB-lite"/>
    </source>
</evidence>
<name>A0A6J5LET3_9CAUD</name>
<dbReference type="EMBL" id="LR796247">
    <property type="protein sequence ID" value="CAB4131696.1"/>
    <property type="molecule type" value="Genomic_DNA"/>
</dbReference>
<accession>A0A6J5LET3</accession>
<sequence>MTNWPTYKFDHTFADFNKFDKYFVGADKFFDRLKETHDLIANTAAVTYPPFNLKKTDDNVYVLEMAVAGFAKQDIELTLEDNKLKIAGKVEGDDAVTDEYLHKGISARPFQRSFVLNDNVVVNNAQYINGLLKIWLEHIIPDDKKPKKINIEDTDSPAPKGKKQFLAE</sequence>